<keyword evidence="4" id="KW-1133">Transmembrane helix</keyword>
<dbReference type="CDD" id="cd11386">
    <property type="entry name" value="MCP_signal"/>
    <property type="match status" value="1"/>
</dbReference>
<dbReference type="InterPro" id="IPR024478">
    <property type="entry name" value="HlyB_4HB_MCP"/>
</dbReference>
<dbReference type="PANTHER" id="PTHR43531:SF11">
    <property type="entry name" value="METHYL-ACCEPTING CHEMOTAXIS PROTEIN 3"/>
    <property type="match status" value="1"/>
</dbReference>
<keyword evidence="4" id="KW-0472">Membrane</keyword>
<dbReference type="GO" id="GO:0004888">
    <property type="term" value="F:transmembrane signaling receptor activity"/>
    <property type="evidence" value="ECO:0007669"/>
    <property type="project" value="InterPro"/>
</dbReference>
<gene>
    <name evidence="7" type="ORF">SAMN02745823_02268</name>
</gene>
<reference evidence="7 8" key="1">
    <citation type="submission" date="2016-11" db="EMBL/GenBank/DDBJ databases">
        <authorList>
            <person name="Jaros S."/>
            <person name="Januszkiewicz K."/>
            <person name="Wedrychowicz H."/>
        </authorList>
    </citation>
    <scope>NUCLEOTIDE SEQUENCE [LARGE SCALE GENOMIC DNA]</scope>
    <source>
        <strain evidence="7 8">DSM 10068</strain>
    </source>
</reference>
<keyword evidence="8" id="KW-1185">Reference proteome</keyword>
<dbReference type="InterPro" id="IPR003660">
    <property type="entry name" value="HAMP_dom"/>
</dbReference>
<dbReference type="CDD" id="cd06225">
    <property type="entry name" value="HAMP"/>
    <property type="match status" value="1"/>
</dbReference>
<dbReference type="PANTHER" id="PTHR43531">
    <property type="entry name" value="PROTEIN ICFG"/>
    <property type="match status" value="1"/>
</dbReference>
<keyword evidence="1" id="KW-0145">Chemotaxis</keyword>
<evidence type="ECO:0000313" key="7">
    <source>
        <dbReference type="EMBL" id="SHI07520.1"/>
    </source>
</evidence>
<dbReference type="Gene3D" id="1.10.287.950">
    <property type="entry name" value="Methyl-accepting chemotaxis protein"/>
    <property type="match status" value="1"/>
</dbReference>
<keyword evidence="4" id="KW-0812">Transmembrane</keyword>
<evidence type="ECO:0000256" key="3">
    <source>
        <dbReference type="PROSITE-ProRule" id="PRU00284"/>
    </source>
</evidence>
<dbReference type="GO" id="GO:0005886">
    <property type="term" value="C:plasma membrane"/>
    <property type="evidence" value="ECO:0007669"/>
    <property type="project" value="TreeGrafter"/>
</dbReference>
<comment type="similarity">
    <text evidence="2">Belongs to the methyl-accepting chemotaxis (MCP) protein family.</text>
</comment>
<dbReference type="Gene3D" id="6.10.340.10">
    <property type="match status" value="1"/>
</dbReference>
<feature type="domain" description="Methyl-accepting transducer" evidence="5">
    <location>
        <begin position="310"/>
        <end position="539"/>
    </location>
</feature>
<dbReference type="PRINTS" id="PR00260">
    <property type="entry name" value="CHEMTRNSDUCR"/>
</dbReference>
<feature type="domain" description="HAMP" evidence="6">
    <location>
        <begin position="214"/>
        <end position="266"/>
    </location>
</feature>
<dbReference type="Pfam" id="PF00015">
    <property type="entry name" value="MCPsignal"/>
    <property type="match status" value="1"/>
</dbReference>
<dbReference type="SMART" id="SM00283">
    <property type="entry name" value="MA"/>
    <property type="match status" value="1"/>
</dbReference>
<evidence type="ECO:0000256" key="1">
    <source>
        <dbReference type="ARBA" id="ARBA00022500"/>
    </source>
</evidence>
<accession>A0A1M5Y626</accession>
<proteinExistence type="inferred from homology"/>
<dbReference type="SUPFAM" id="SSF58104">
    <property type="entry name" value="Methyl-accepting chemotaxis protein (MCP) signaling domain"/>
    <property type="match status" value="1"/>
</dbReference>
<dbReference type="Pfam" id="PF00672">
    <property type="entry name" value="HAMP"/>
    <property type="match status" value="1"/>
</dbReference>
<keyword evidence="3" id="KW-0807">Transducer</keyword>
<dbReference type="PROSITE" id="PS50111">
    <property type="entry name" value="CHEMOTAXIS_TRANSDUC_2"/>
    <property type="match status" value="1"/>
</dbReference>
<protein>
    <submittedName>
        <fullName evidence="7">Methyl-accepting chemotaxis protein</fullName>
    </submittedName>
</protein>
<dbReference type="EMBL" id="FQXV01000007">
    <property type="protein sequence ID" value="SHI07520.1"/>
    <property type="molecule type" value="Genomic_DNA"/>
</dbReference>
<dbReference type="PROSITE" id="PS50885">
    <property type="entry name" value="HAMP"/>
    <property type="match status" value="1"/>
</dbReference>
<evidence type="ECO:0000256" key="4">
    <source>
        <dbReference type="SAM" id="Phobius"/>
    </source>
</evidence>
<dbReference type="InterPro" id="IPR004089">
    <property type="entry name" value="MCPsignal_dom"/>
</dbReference>
<dbReference type="AlphaFoldDB" id="A0A1M5Y626"/>
<dbReference type="GO" id="GO:0006935">
    <property type="term" value="P:chemotaxis"/>
    <property type="evidence" value="ECO:0007669"/>
    <property type="project" value="UniProtKB-KW"/>
</dbReference>
<evidence type="ECO:0000313" key="8">
    <source>
        <dbReference type="Proteomes" id="UP000183995"/>
    </source>
</evidence>
<evidence type="ECO:0000256" key="2">
    <source>
        <dbReference type="ARBA" id="ARBA00029447"/>
    </source>
</evidence>
<dbReference type="OrthoDB" id="1862723at2"/>
<dbReference type="RefSeq" id="WP_073078962.1">
    <property type="nucleotide sequence ID" value="NZ_FQXV01000007.1"/>
</dbReference>
<dbReference type="FunFam" id="1.10.287.950:FF:000001">
    <property type="entry name" value="Methyl-accepting chemotaxis sensory transducer"/>
    <property type="match status" value="1"/>
</dbReference>
<evidence type="ECO:0000259" key="5">
    <source>
        <dbReference type="PROSITE" id="PS50111"/>
    </source>
</evidence>
<dbReference type="Pfam" id="PF12729">
    <property type="entry name" value="4HB_MCP_1"/>
    <property type="match status" value="1"/>
</dbReference>
<evidence type="ECO:0000259" key="6">
    <source>
        <dbReference type="PROSITE" id="PS50885"/>
    </source>
</evidence>
<dbReference type="SMART" id="SM00304">
    <property type="entry name" value="HAMP"/>
    <property type="match status" value="1"/>
</dbReference>
<dbReference type="STRING" id="1123282.SAMN02745823_02268"/>
<sequence>MLKKFRNLKISTKLLTGFLIVAVIAGAVGAIGLANIQSLTKSDALLYSDNTMGLHSIAKLEIYFERIRYDAIKFLSSSNTHTRNTCITEIEGYFTQSEDFMRRYDGTVTEQADREQFDTLKQQFADYKAAMDKALEYMKISKDEDAKAVIYGDLTKVGDAMQDTFDGIFQYNVDAAQAREAQNAGLSALATAVMSAVVAVAVAAAIAFGLIISKTLSRPIVKMVKAAESLAGGNIDVDIGVDTKDEIGALAASFRTLADSTRAQVAIMRSVADGDLTVRGKARTEGDALGKSIVELLEKLNTTVKTIMASADQVASGAVTVSDSSQALSQGATEQASSVEELTAALLEISEQIRRNVEHTEKAKRLAIETEEGATRGNGQMDQMLGAMEDIHASSQNIRKVIKVIDDIAFQTNILALNAAVEAARAGQHGKGFAVVADEVRHLASRSADAVKETADMIENTIRKVDDGTRIARSTAGAFREIIKNINNTAALISGISAASVEQSSGVEQVNQGIAMISRVVQTTAATSEETAAASEELSNEAEQLKEMISFFRISEEPVGVPGAAYDGAAVAAPALSGGDEAI</sequence>
<dbReference type="Proteomes" id="UP000183995">
    <property type="component" value="Unassembled WGS sequence"/>
</dbReference>
<dbReference type="InterPro" id="IPR004090">
    <property type="entry name" value="Chemotax_Me-accpt_rcpt"/>
</dbReference>
<feature type="transmembrane region" description="Helical" evidence="4">
    <location>
        <begin position="188"/>
        <end position="212"/>
    </location>
</feature>
<organism evidence="7 8">
    <name type="scientific">Sporobacter termitidis DSM 10068</name>
    <dbReference type="NCBI Taxonomy" id="1123282"/>
    <lineage>
        <taxon>Bacteria</taxon>
        <taxon>Bacillati</taxon>
        <taxon>Bacillota</taxon>
        <taxon>Clostridia</taxon>
        <taxon>Eubacteriales</taxon>
        <taxon>Oscillospiraceae</taxon>
        <taxon>Sporobacter</taxon>
    </lineage>
</organism>
<dbReference type="GO" id="GO:0007165">
    <property type="term" value="P:signal transduction"/>
    <property type="evidence" value="ECO:0007669"/>
    <property type="project" value="UniProtKB-KW"/>
</dbReference>
<name>A0A1M5Y626_9FIRM</name>
<dbReference type="InterPro" id="IPR051310">
    <property type="entry name" value="MCP_chemotaxis"/>
</dbReference>